<organism evidence="1 2">
    <name type="scientific">Candidatus Tremblayella phenacoccinincola</name>
    <dbReference type="NCBI Taxonomy" id="1010676"/>
    <lineage>
        <taxon>Bacteria</taxon>
        <taxon>Pseudomonadati</taxon>
        <taxon>Pseudomonadota</taxon>
        <taxon>Betaproteobacteria</taxon>
        <taxon>Candidatus Tremblayella</taxon>
    </lineage>
</organism>
<comment type="caution">
    <text evidence="1">The sequence shown here is derived from an EMBL/GenBank/DDBJ whole genome shotgun (WGS) entry which is preliminary data.</text>
</comment>
<dbReference type="Gene3D" id="3.30.300.20">
    <property type="match status" value="1"/>
</dbReference>
<evidence type="ECO:0000313" key="2">
    <source>
        <dbReference type="Proteomes" id="UP000222818"/>
    </source>
</evidence>
<dbReference type="InterPro" id="IPR023799">
    <property type="entry name" value="RbfA_dom_sf"/>
</dbReference>
<reference evidence="1 2" key="1">
    <citation type="journal article" date="2017" name="ISME J.">
        <title>Tremblaya phenacola PPER: an evolutionary beta-gammaproteobacterium collage.</title>
        <authorList>
            <person name="Gil R."/>
            <person name="Vargas-Chavez C."/>
            <person name="Lopez-Madrigal S."/>
            <person name="Santos-Garcia D."/>
            <person name="Latorre A."/>
            <person name="Moya A."/>
        </authorList>
    </citation>
    <scope>NUCLEOTIDE SEQUENCE [LARGE SCALE GENOMIC DNA]</scope>
    <source>
        <strain evidence="1 2">PPER</strain>
    </source>
</reference>
<dbReference type="AlphaFoldDB" id="A0A2G0V704"/>
<evidence type="ECO:0000313" key="1">
    <source>
        <dbReference type="EMBL" id="PHN16247.1"/>
    </source>
</evidence>
<dbReference type="EMBL" id="MKGN01000015">
    <property type="protein sequence ID" value="PHN16247.1"/>
    <property type="molecule type" value="Genomic_DNA"/>
</dbReference>
<dbReference type="SUPFAM" id="SSF89919">
    <property type="entry name" value="Ribosome-binding factor A, RbfA"/>
    <property type="match status" value="1"/>
</dbReference>
<dbReference type="Proteomes" id="UP000222818">
    <property type="component" value="Unassembled WGS sequence"/>
</dbReference>
<proteinExistence type="predicted"/>
<accession>A0A2G0V704</accession>
<name>A0A2G0V704_9PROT</name>
<protein>
    <submittedName>
        <fullName evidence="1">Ribosome-binding factor A</fullName>
    </submittedName>
</protein>
<dbReference type="InterPro" id="IPR015946">
    <property type="entry name" value="KH_dom-like_a/b"/>
</dbReference>
<keyword evidence="2" id="KW-1185">Reference proteome</keyword>
<sequence length="101" mass="11754">MSFEHIKNPLSYKRSISRLKYELLNILSNTEELRDNIITTQNLVLTKDRKRLIVSFSSLFGNINKVARMLSSYSKTICRILYARVNLKGFPRLTFIPVSKS</sequence>
<gene>
    <name evidence="1" type="primary">rbfA</name>
    <name evidence="1" type="ORF">TPPER_00154</name>
</gene>